<evidence type="ECO:0000313" key="2">
    <source>
        <dbReference type="Proteomes" id="UP000824120"/>
    </source>
</evidence>
<comment type="caution">
    <text evidence="1">The sequence shown here is derived from an EMBL/GenBank/DDBJ whole genome shotgun (WGS) entry which is preliminary data.</text>
</comment>
<organism evidence="1 2">
    <name type="scientific">Solanum commersonii</name>
    <name type="common">Commerson's wild potato</name>
    <name type="synonym">Commerson's nightshade</name>
    <dbReference type="NCBI Taxonomy" id="4109"/>
    <lineage>
        <taxon>Eukaryota</taxon>
        <taxon>Viridiplantae</taxon>
        <taxon>Streptophyta</taxon>
        <taxon>Embryophyta</taxon>
        <taxon>Tracheophyta</taxon>
        <taxon>Spermatophyta</taxon>
        <taxon>Magnoliopsida</taxon>
        <taxon>eudicotyledons</taxon>
        <taxon>Gunneridae</taxon>
        <taxon>Pentapetalae</taxon>
        <taxon>asterids</taxon>
        <taxon>lamiids</taxon>
        <taxon>Solanales</taxon>
        <taxon>Solanaceae</taxon>
        <taxon>Solanoideae</taxon>
        <taxon>Solaneae</taxon>
        <taxon>Solanum</taxon>
    </lineage>
</organism>
<proteinExistence type="predicted"/>
<protein>
    <submittedName>
        <fullName evidence="1">Uncharacterized protein</fullName>
    </submittedName>
</protein>
<dbReference type="EMBL" id="JACXVP010000006">
    <property type="protein sequence ID" value="KAG5598546.1"/>
    <property type="molecule type" value="Genomic_DNA"/>
</dbReference>
<dbReference type="Proteomes" id="UP000824120">
    <property type="component" value="Chromosome 6"/>
</dbReference>
<reference evidence="1 2" key="1">
    <citation type="submission" date="2020-09" db="EMBL/GenBank/DDBJ databases">
        <title>De no assembly of potato wild relative species, Solanum commersonii.</title>
        <authorList>
            <person name="Cho K."/>
        </authorList>
    </citation>
    <scope>NUCLEOTIDE SEQUENCE [LARGE SCALE GENOMIC DNA]</scope>
    <source>
        <strain evidence="1">LZ3.2</strain>
        <tissue evidence="1">Leaf</tissue>
    </source>
</reference>
<accession>A0A9J5YEA1</accession>
<keyword evidence="2" id="KW-1185">Reference proteome</keyword>
<name>A0A9J5YEA1_SOLCO</name>
<sequence>MTLRRSHPSFSVISSLILSTEASRDSFPEYINLICFSVRIFAKLNGISSSSLHPFITSTSEDSGDDVRVLLAICCP</sequence>
<gene>
    <name evidence="1" type="ORF">H5410_029916</name>
</gene>
<dbReference type="AlphaFoldDB" id="A0A9J5YEA1"/>
<evidence type="ECO:0000313" key="1">
    <source>
        <dbReference type="EMBL" id="KAG5598546.1"/>
    </source>
</evidence>